<organism evidence="1">
    <name type="scientific">marine sediment metagenome</name>
    <dbReference type="NCBI Taxonomy" id="412755"/>
    <lineage>
        <taxon>unclassified sequences</taxon>
        <taxon>metagenomes</taxon>
        <taxon>ecological metagenomes</taxon>
    </lineage>
</organism>
<evidence type="ECO:0000313" key="1">
    <source>
        <dbReference type="EMBL" id="KKL74371.1"/>
    </source>
</evidence>
<name>A0A0F9F7B4_9ZZZZ</name>
<comment type="caution">
    <text evidence="1">The sequence shown here is derived from an EMBL/GenBank/DDBJ whole genome shotgun (WGS) entry which is preliminary data.</text>
</comment>
<accession>A0A0F9F7B4</accession>
<gene>
    <name evidence="1" type="ORF">LCGC14_2065560</name>
</gene>
<dbReference type="AlphaFoldDB" id="A0A0F9F7B4"/>
<sequence>MARYRKLPVEIEAFQYHTGDADEAVFANWPDWAKAMLKHNVGGMVVARSNPKQRVIEAFPEHLVVHTLEGPMFAWDGDWIIKGVAGEIYPIKEKIFAETYEKVEAGD</sequence>
<protein>
    <submittedName>
        <fullName evidence="1">Uncharacterized protein</fullName>
    </submittedName>
</protein>
<proteinExistence type="predicted"/>
<dbReference type="EMBL" id="LAZR01024676">
    <property type="protein sequence ID" value="KKL74371.1"/>
    <property type="molecule type" value="Genomic_DNA"/>
</dbReference>
<reference evidence="1" key="1">
    <citation type="journal article" date="2015" name="Nature">
        <title>Complex archaea that bridge the gap between prokaryotes and eukaryotes.</title>
        <authorList>
            <person name="Spang A."/>
            <person name="Saw J.H."/>
            <person name="Jorgensen S.L."/>
            <person name="Zaremba-Niedzwiedzka K."/>
            <person name="Martijn J."/>
            <person name="Lind A.E."/>
            <person name="van Eijk R."/>
            <person name="Schleper C."/>
            <person name="Guy L."/>
            <person name="Ettema T.J."/>
        </authorList>
    </citation>
    <scope>NUCLEOTIDE SEQUENCE</scope>
</reference>